<accession>A0A819FAB8</accession>
<name>A0A819FAB8_9BILA</name>
<dbReference type="AlphaFoldDB" id="A0A819FAB8"/>
<sequence>MKSNGTLHTFRPTYTDQYELDRFSREKYFSTSTNFSNNSILQQEKSMFDMTNNIQLSSMSTTSDLLF</sequence>
<gene>
    <name evidence="1" type="ORF">JBS370_LOCUS18975</name>
</gene>
<evidence type="ECO:0000313" key="2">
    <source>
        <dbReference type="Proteomes" id="UP000663836"/>
    </source>
</evidence>
<dbReference type="Proteomes" id="UP000663836">
    <property type="component" value="Unassembled WGS sequence"/>
</dbReference>
<reference evidence="1" key="1">
    <citation type="submission" date="2021-02" db="EMBL/GenBank/DDBJ databases">
        <authorList>
            <person name="Nowell W R."/>
        </authorList>
    </citation>
    <scope>NUCLEOTIDE SEQUENCE</scope>
</reference>
<comment type="caution">
    <text evidence="1">The sequence shown here is derived from an EMBL/GenBank/DDBJ whole genome shotgun (WGS) entry which is preliminary data.</text>
</comment>
<protein>
    <submittedName>
        <fullName evidence="1">Uncharacterized protein</fullName>
    </submittedName>
</protein>
<organism evidence="1 2">
    <name type="scientific">Rotaria sordida</name>
    <dbReference type="NCBI Taxonomy" id="392033"/>
    <lineage>
        <taxon>Eukaryota</taxon>
        <taxon>Metazoa</taxon>
        <taxon>Spiralia</taxon>
        <taxon>Gnathifera</taxon>
        <taxon>Rotifera</taxon>
        <taxon>Eurotatoria</taxon>
        <taxon>Bdelloidea</taxon>
        <taxon>Philodinida</taxon>
        <taxon>Philodinidae</taxon>
        <taxon>Rotaria</taxon>
    </lineage>
</organism>
<dbReference type="EMBL" id="CAJOBD010002214">
    <property type="protein sequence ID" value="CAF3864926.1"/>
    <property type="molecule type" value="Genomic_DNA"/>
</dbReference>
<evidence type="ECO:0000313" key="1">
    <source>
        <dbReference type="EMBL" id="CAF3864926.1"/>
    </source>
</evidence>
<proteinExistence type="predicted"/>